<accession>A0AAV8ZKP2</accession>
<name>A0AAV8ZKP2_9CUCU</name>
<evidence type="ECO:0000313" key="2">
    <source>
        <dbReference type="Proteomes" id="UP001162156"/>
    </source>
</evidence>
<protein>
    <submittedName>
        <fullName evidence="1">Uncharacterized protein</fullName>
    </submittedName>
</protein>
<dbReference type="PANTHER" id="PTHR33198">
    <property type="entry name" value="ANK_REP_REGION DOMAIN-CONTAINING PROTEIN-RELATED"/>
    <property type="match status" value="1"/>
</dbReference>
<reference evidence="1" key="1">
    <citation type="journal article" date="2023" name="Insect Mol. Biol.">
        <title>Genome sequencing provides insights into the evolution of gene families encoding plant cell wall-degrading enzymes in longhorned beetles.</title>
        <authorList>
            <person name="Shin N.R."/>
            <person name="Okamura Y."/>
            <person name="Kirsch R."/>
            <person name="Pauchet Y."/>
        </authorList>
    </citation>
    <scope>NUCLEOTIDE SEQUENCE</scope>
    <source>
        <strain evidence="1">RBIC_L_NR</strain>
    </source>
</reference>
<keyword evidence="2" id="KW-1185">Reference proteome</keyword>
<proteinExistence type="predicted"/>
<dbReference type="PANTHER" id="PTHR33198:SF19">
    <property type="entry name" value="CCHC-TYPE DOMAIN-CONTAINING PROTEIN"/>
    <property type="match status" value="1"/>
</dbReference>
<organism evidence="1 2">
    <name type="scientific">Rhamnusium bicolor</name>
    <dbReference type="NCBI Taxonomy" id="1586634"/>
    <lineage>
        <taxon>Eukaryota</taxon>
        <taxon>Metazoa</taxon>
        <taxon>Ecdysozoa</taxon>
        <taxon>Arthropoda</taxon>
        <taxon>Hexapoda</taxon>
        <taxon>Insecta</taxon>
        <taxon>Pterygota</taxon>
        <taxon>Neoptera</taxon>
        <taxon>Endopterygota</taxon>
        <taxon>Coleoptera</taxon>
        <taxon>Polyphaga</taxon>
        <taxon>Cucujiformia</taxon>
        <taxon>Chrysomeloidea</taxon>
        <taxon>Cerambycidae</taxon>
        <taxon>Lepturinae</taxon>
        <taxon>Rhagiini</taxon>
        <taxon>Rhamnusium</taxon>
    </lineage>
</organism>
<comment type="caution">
    <text evidence="1">The sequence shown here is derived from an EMBL/GenBank/DDBJ whole genome shotgun (WGS) entry which is preliminary data.</text>
</comment>
<dbReference type="AlphaFoldDB" id="A0AAV8ZKP2"/>
<evidence type="ECO:0000313" key="1">
    <source>
        <dbReference type="EMBL" id="KAJ8965725.1"/>
    </source>
</evidence>
<dbReference type="Proteomes" id="UP001162156">
    <property type="component" value="Unassembled WGS sequence"/>
</dbReference>
<sequence>MAAPKFYEFNANADDFQIYIERMEQHFEANKISEENIKVAVLLSSIGPETYKLVRDLTFPELPKIKPFSNLCKLLGKQYSVQVSVWRERKKFYELSQGDLTISDWYAKIRSSSTKCNFGNDLSKVLRDRFVTGLSTPKIFDRICEESEEKSLDELVSLAQKCESNGQYSVRYVSNFPPNDGRSLQRKYGKIDEQRQLVSKKDNQRRNVMRKEVVMSKIPM</sequence>
<dbReference type="EMBL" id="JANEYF010001173">
    <property type="protein sequence ID" value="KAJ8965725.1"/>
    <property type="molecule type" value="Genomic_DNA"/>
</dbReference>
<gene>
    <name evidence="1" type="ORF">NQ314_003931</name>
</gene>